<dbReference type="Gene3D" id="3.30.200.20">
    <property type="entry name" value="Phosphorylase Kinase, domain 1"/>
    <property type="match status" value="1"/>
</dbReference>
<reference evidence="9" key="1">
    <citation type="submission" date="2020-09" db="EMBL/GenBank/DDBJ databases">
        <title>Streptomyces canutascabiei sp. nov., which causes potato common scab and is distributed across the world.</title>
        <authorList>
            <person name="Nguyen H.P."/>
            <person name="Weisberg A.J."/>
            <person name="Chang J.H."/>
            <person name="Clarke C.R."/>
        </authorList>
    </citation>
    <scope>NUCLEOTIDE SEQUENCE</scope>
    <source>
        <strain evidence="9">ID-01-6.2a</strain>
    </source>
</reference>
<dbReference type="GeneID" id="79931153"/>
<dbReference type="InterPro" id="IPR008271">
    <property type="entry name" value="Ser/Thr_kinase_AS"/>
</dbReference>
<dbReference type="GO" id="GO:0004674">
    <property type="term" value="F:protein serine/threonine kinase activity"/>
    <property type="evidence" value="ECO:0007669"/>
    <property type="project" value="TreeGrafter"/>
</dbReference>
<feature type="compositionally biased region" description="Low complexity" evidence="6">
    <location>
        <begin position="620"/>
        <end position="636"/>
    </location>
</feature>
<evidence type="ECO:0000259" key="8">
    <source>
        <dbReference type="PROSITE" id="PS50011"/>
    </source>
</evidence>
<feature type="transmembrane region" description="Helical" evidence="7">
    <location>
        <begin position="515"/>
        <end position="535"/>
    </location>
</feature>
<feature type="compositionally biased region" description="Pro residues" evidence="6">
    <location>
        <begin position="1"/>
        <end position="12"/>
    </location>
</feature>
<protein>
    <submittedName>
        <fullName evidence="9">Protein kinase</fullName>
    </submittedName>
</protein>
<evidence type="ECO:0000256" key="2">
    <source>
        <dbReference type="ARBA" id="ARBA00022741"/>
    </source>
</evidence>
<proteinExistence type="predicted"/>
<evidence type="ECO:0000256" key="3">
    <source>
        <dbReference type="ARBA" id="ARBA00022777"/>
    </source>
</evidence>
<dbReference type="GO" id="GO:0005524">
    <property type="term" value="F:ATP binding"/>
    <property type="evidence" value="ECO:0007669"/>
    <property type="project" value="UniProtKB-UniRule"/>
</dbReference>
<feature type="compositionally biased region" description="Pro residues" evidence="6">
    <location>
        <begin position="347"/>
        <end position="357"/>
    </location>
</feature>
<evidence type="ECO:0000256" key="7">
    <source>
        <dbReference type="SAM" id="Phobius"/>
    </source>
</evidence>
<dbReference type="InterPro" id="IPR036365">
    <property type="entry name" value="PGBD-like_sf"/>
</dbReference>
<dbReference type="InterPro" id="IPR000719">
    <property type="entry name" value="Prot_kinase_dom"/>
</dbReference>
<dbReference type="Proteomes" id="UP000661025">
    <property type="component" value="Unassembled WGS sequence"/>
</dbReference>
<evidence type="ECO:0000256" key="5">
    <source>
        <dbReference type="PROSITE-ProRule" id="PRU10141"/>
    </source>
</evidence>
<feature type="compositionally biased region" description="Gly residues" evidence="6">
    <location>
        <begin position="471"/>
        <end position="480"/>
    </location>
</feature>
<evidence type="ECO:0000256" key="1">
    <source>
        <dbReference type="ARBA" id="ARBA00022679"/>
    </source>
</evidence>
<dbReference type="InterPro" id="IPR036366">
    <property type="entry name" value="PGBDSf"/>
</dbReference>
<dbReference type="InterPro" id="IPR002477">
    <property type="entry name" value="Peptidoglycan-bd-like"/>
</dbReference>
<dbReference type="SUPFAM" id="SSF47090">
    <property type="entry name" value="PGBD-like"/>
    <property type="match status" value="1"/>
</dbReference>
<keyword evidence="7" id="KW-1133">Transmembrane helix</keyword>
<name>A0A927L079_9ACTN</name>
<dbReference type="PANTHER" id="PTHR43289:SF34">
    <property type="entry name" value="SERINE_THREONINE-PROTEIN KINASE YBDM-RELATED"/>
    <property type="match status" value="1"/>
</dbReference>
<feature type="region of interest" description="Disordered" evidence="6">
    <location>
        <begin position="288"/>
        <end position="309"/>
    </location>
</feature>
<feature type="compositionally biased region" description="Gly residues" evidence="6">
    <location>
        <begin position="394"/>
        <end position="404"/>
    </location>
</feature>
<feature type="binding site" evidence="5">
    <location>
        <position position="69"/>
    </location>
    <ligand>
        <name>ATP</name>
        <dbReference type="ChEBI" id="CHEBI:30616"/>
    </ligand>
</feature>
<dbReference type="PANTHER" id="PTHR43289">
    <property type="entry name" value="MITOGEN-ACTIVATED PROTEIN KINASE KINASE KINASE 20-RELATED"/>
    <property type="match status" value="1"/>
</dbReference>
<gene>
    <name evidence="9" type="ORF">IHE70_07435</name>
</gene>
<dbReference type="InterPro" id="IPR011009">
    <property type="entry name" value="Kinase-like_dom_sf"/>
</dbReference>
<dbReference type="InterPro" id="IPR017441">
    <property type="entry name" value="Protein_kinase_ATP_BS"/>
</dbReference>
<accession>A0A927L079</accession>
<evidence type="ECO:0000313" key="9">
    <source>
        <dbReference type="EMBL" id="MBD9723077.1"/>
    </source>
</evidence>
<dbReference type="PROSITE" id="PS00107">
    <property type="entry name" value="PROTEIN_KINASE_ATP"/>
    <property type="match status" value="1"/>
</dbReference>
<dbReference type="Pfam" id="PF00069">
    <property type="entry name" value="Pkinase"/>
    <property type="match status" value="1"/>
</dbReference>
<dbReference type="CDD" id="cd14014">
    <property type="entry name" value="STKc_PknB_like"/>
    <property type="match status" value="1"/>
</dbReference>
<evidence type="ECO:0000256" key="6">
    <source>
        <dbReference type="SAM" id="MobiDB-lite"/>
    </source>
</evidence>
<dbReference type="AlphaFoldDB" id="A0A927L079"/>
<feature type="compositionally biased region" description="Low complexity" evidence="6">
    <location>
        <begin position="481"/>
        <end position="494"/>
    </location>
</feature>
<dbReference type="PROSITE" id="PS50011">
    <property type="entry name" value="PROTEIN_KINASE_DOM"/>
    <property type="match status" value="1"/>
</dbReference>
<dbReference type="PROSITE" id="PS00108">
    <property type="entry name" value="PROTEIN_KINASE_ST"/>
    <property type="match status" value="1"/>
</dbReference>
<feature type="region of interest" description="Disordered" evidence="6">
    <location>
        <begin position="464"/>
        <end position="508"/>
    </location>
</feature>
<keyword evidence="7" id="KW-0812">Transmembrane</keyword>
<keyword evidence="7" id="KW-0472">Membrane</keyword>
<dbReference type="SUPFAM" id="SSF56112">
    <property type="entry name" value="Protein kinase-like (PK-like)"/>
    <property type="match status" value="1"/>
</dbReference>
<dbReference type="RefSeq" id="WP_192360002.1">
    <property type="nucleotide sequence ID" value="NZ_CP119182.1"/>
</dbReference>
<keyword evidence="1" id="KW-0808">Transferase</keyword>
<dbReference type="SMART" id="SM00220">
    <property type="entry name" value="S_TKc"/>
    <property type="match status" value="1"/>
</dbReference>
<dbReference type="Gene3D" id="1.10.510.10">
    <property type="entry name" value="Transferase(Phosphotransferase) domain 1"/>
    <property type="match status" value="1"/>
</dbReference>
<feature type="region of interest" description="Disordered" evidence="6">
    <location>
        <begin position="1"/>
        <end position="36"/>
    </location>
</feature>
<feature type="compositionally biased region" description="Low complexity" evidence="6">
    <location>
        <begin position="546"/>
        <end position="574"/>
    </location>
</feature>
<sequence>MSDQRPGPPPHAPASGDLALEPTGATPLRPSDPARLGPYVPLGLLGSGGMGRVYLARPADDAPGLAAVKVIRPEYAEDTEFRRRFQREAGVHDRIRTPYAPRLLGTGLEPEDEHGRELLWMATEYLPGLNLTDAVRDCGTLPPAAVWRLVDELGRALSALAAAGVVHRDLKPSNVLLSADGVHVIDFGISQAVDSSAITITGSRVGTPAYMSPEYLRDGRCDAASDVFSLAGTLVYAVTGHAPFGDGTGVDVMHRVAFEEPRPALMSELASADPALAALLTACLAKNPADRPTPAHLTEAAADTGRPWPDPLNSRLLARRRSCASLAHATARETAHLRVPTRRAKPSTPPPPSPATPPEAGDDDGAAVRAGVQAEGSADAPGAVEAPAPRLPGGHAGTPGGQYGGVTPAGTFGGPTPAGAYGPPTPPATAYGAPTPAGAYGASTPPGAYGAPAPAGTYGPPTSASAYGAPPSGGGGGGAYGPHAPAPGQYGAPPTSGGGQGPTVTSAAPRRRKGAYFAVVAALAMCAVAVGAYFVTRAPVEDAASAAPTAGTTTAPDGKAAAPLPGSSDSPSPSAEKDKEKRDRASPTPGPSRQTADATPGDTAGPTPGAEGSSAGDGDAAATTPAPTATKTATKPATPAWISQCTYYSGTELTDRGDEGQRVVQVQCMLQKRGYSVGGSGVDGKFGKDTESAVEQFQAAKRLEVDGQVGPDTWAALRGTT</sequence>
<feature type="compositionally biased region" description="Basic and acidic residues" evidence="6">
    <location>
        <begin position="575"/>
        <end position="585"/>
    </location>
</feature>
<comment type="caution">
    <text evidence="9">The sequence shown here is derived from an EMBL/GenBank/DDBJ whole genome shotgun (WGS) entry which is preliminary data.</text>
</comment>
<dbReference type="Gene3D" id="1.10.101.10">
    <property type="entry name" value="PGBD-like superfamily/PGBD"/>
    <property type="match status" value="1"/>
</dbReference>
<dbReference type="EMBL" id="JACYXT010000002">
    <property type="protein sequence ID" value="MBD9723077.1"/>
    <property type="molecule type" value="Genomic_DNA"/>
</dbReference>
<keyword evidence="4 5" id="KW-0067">ATP-binding</keyword>
<feature type="compositionally biased region" description="Low complexity" evidence="6">
    <location>
        <begin position="405"/>
        <end position="429"/>
    </location>
</feature>
<feature type="region of interest" description="Disordered" evidence="6">
    <location>
        <begin position="329"/>
        <end position="429"/>
    </location>
</feature>
<keyword evidence="2 5" id="KW-0547">Nucleotide-binding</keyword>
<feature type="region of interest" description="Disordered" evidence="6">
    <location>
        <begin position="546"/>
        <end position="636"/>
    </location>
</feature>
<evidence type="ECO:0000256" key="4">
    <source>
        <dbReference type="ARBA" id="ARBA00022840"/>
    </source>
</evidence>
<keyword evidence="3 9" id="KW-0418">Kinase</keyword>
<feature type="domain" description="Protein kinase" evidence="8">
    <location>
        <begin position="39"/>
        <end position="309"/>
    </location>
</feature>
<organism evidence="9 10">
    <name type="scientific">Streptomyces caniscabiei</name>
    <dbReference type="NCBI Taxonomy" id="2746961"/>
    <lineage>
        <taxon>Bacteria</taxon>
        <taxon>Bacillati</taxon>
        <taxon>Actinomycetota</taxon>
        <taxon>Actinomycetes</taxon>
        <taxon>Kitasatosporales</taxon>
        <taxon>Streptomycetaceae</taxon>
        <taxon>Streptomyces</taxon>
    </lineage>
</organism>
<evidence type="ECO:0000313" key="10">
    <source>
        <dbReference type="Proteomes" id="UP000661025"/>
    </source>
</evidence>
<dbReference type="Pfam" id="PF01471">
    <property type="entry name" value="PG_binding_1"/>
    <property type="match status" value="1"/>
</dbReference>